<feature type="repeat" description="ANK" evidence="1">
    <location>
        <begin position="157"/>
        <end position="189"/>
    </location>
</feature>
<dbReference type="PANTHER" id="PTHR46224:SF64">
    <property type="entry name" value="IQ MOTIF AND ANKYRIN REPEAT DOMAIN-CONTAINING PROTEIN 1"/>
    <property type="match status" value="1"/>
</dbReference>
<dbReference type="HOGENOM" id="CLU_806957_0_0_1"/>
<dbReference type="STRING" id="535722.E4UUW8"/>
<accession>E4UUW8</accession>
<dbReference type="InterPro" id="IPR036770">
    <property type="entry name" value="Ankyrin_rpt-contain_sf"/>
</dbReference>
<gene>
    <name evidence="2" type="ORF">MGYG_04088</name>
</gene>
<dbReference type="InParanoid" id="E4UUW8"/>
<evidence type="ECO:0000256" key="1">
    <source>
        <dbReference type="PROSITE-ProRule" id="PRU00023"/>
    </source>
</evidence>
<proteinExistence type="predicted"/>
<evidence type="ECO:0000313" key="3">
    <source>
        <dbReference type="Proteomes" id="UP000002669"/>
    </source>
</evidence>
<dbReference type="Gene3D" id="1.25.40.20">
    <property type="entry name" value="Ankyrin repeat-containing domain"/>
    <property type="match status" value="2"/>
</dbReference>
<dbReference type="OMA" id="HRHTTIE"/>
<keyword evidence="3" id="KW-1185">Reference proteome</keyword>
<dbReference type="PANTHER" id="PTHR46224">
    <property type="entry name" value="ANKYRIN REPEAT FAMILY PROTEIN"/>
    <property type="match status" value="1"/>
</dbReference>
<evidence type="ECO:0000313" key="2">
    <source>
        <dbReference type="EMBL" id="EFR01085.1"/>
    </source>
</evidence>
<dbReference type="SMART" id="SM00248">
    <property type="entry name" value="ANK"/>
    <property type="match status" value="5"/>
</dbReference>
<dbReference type="eggNOG" id="KOG0504">
    <property type="taxonomic scope" value="Eukaryota"/>
</dbReference>
<dbReference type="InterPro" id="IPR002110">
    <property type="entry name" value="Ankyrin_rpt"/>
</dbReference>
<dbReference type="Pfam" id="PF13637">
    <property type="entry name" value="Ank_4"/>
    <property type="match status" value="1"/>
</dbReference>
<reference evidence="3" key="1">
    <citation type="journal article" date="2012" name="MBio">
        <title>Comparative genome analysis of Trichophyton rubrum and related dermatophytes reveals candidate genes involved in infection.</title>
        <authorList>
            <person name="Martinez D.A."/>
            <person name="Oliver B.G."/>
            <person name="Graeser Y."/>
            <person name="Goldberg J.M."/>
            <person name="Li W."/>
            <person name="Martinez-Rossi N.M."/>
            <person name="Monod M."/>
            <person name="Shelest E."/>
            <person name="Barton R.C."/>
            <person name="Birch E."/>
            <person name="Brakhage A.A."/>
            <person name="Chen Z."/>
            <person name="Gurr S.J."/>
            <person name="Heiman D."/>
            <person name="Heitman J."/>
            <person name="Kosti I."/>
            <person name="Rossi A."/>
            <person name="Saif S."/>
            <person name="Samalova M."/>
            <person name="Saunders C.W."/>
            <person name="Shea T."/>
            <person name="Summerbell R.C."/>
            <person name="Xu J."/>
            <person name="Young S."/>
            <person name="Zeng Q."/>
            <person name="Birren B.W."/>
            <person name="Cuomo C.A."/>
            <person name="White T.C."/>
        </authorList>
    </citation>
    <scope>NUCLEOTIDE SEQUENCE [LARGE SCALE GENOMIC DNA]</scope>
    <source>
        <strain evidence="3">ATCC MYA-4604 / CBS 118893</strain>
    </source>
</reference>
<protein>
    <submittedName>
        <fullName evidence="2">Uncharacterized protein</fullName>
    </submittedName>
</protein>
<dbReference type="AlphaFoldDB" id="E4UUW8"/>
<name>E4UUW8_ARTGP</name>
<dbReference type="EMBL" id="DS989824">
    <property type="protein sequence ID" value="EFR01085.1"/>
    <property type="molecule type" value="Genomic_DNA"/>
</dbReference>
<organism evidence="3">
    <name type="scientific">Arthroderma gypseum (strain ATCC MYA-4604 / CBS 118893)</name>
    <name type="common">Microsporum gypseum</name>
    <dbReference type="NCBI Taxonomy" id="535722"/>
    <lineage>
        <taxon>Eukaryota</taxon>
        <taxon>Fungi</taxon>
        <taxon>Dikarya</taxon>
        <taxon>Ascomycota</taxon>
        <taxon>Pezizomycotina</taxon>
        <taxon>Eurotiomycetes</taxon>
        <taxon>Eurotiomycetidae</taxon>
        <taxon>Onygenales</taxon>
        <taxon>Arthrodermataceae</taxon>
        <taxon>Nannizzia</taxon>
    </lineage>
</organism>
<dbReference type="Proteomes" id="UP000002669">
    <property type="component" value="Unassembled WGS sequence"/>
</dbReference>
<dbReference type="VEuPathDB" id="FungiDB:MGYG_04088"/>
<dbReference type="GeneID" id="10029201"/>
<dbReference type="InterPro" id="IPR051616">
    <property type="entry name" value="Cul2-RING_E3_ligase_SR"/>
</dbReference>
<dbReference type="PROSITE" id="PS50088">
    <property type="entry name" value="ANK_REPEAT"/>
    <property type="match status" value="1"/>
</dbReference>
<keyword evidence="1" id="KW-0040">ANK repeat</keyword>
<sequence length="348" mass="39056">MSIQHPRHTPSCSITQAACLTMLPNELILLISNDLTRKQDLNSFLRCNHRFYNLLNQQLYRLDAQSPRNDAIWWAVKTADVELAKRAIDAGSDPNKKCESGGWVRHRPLYVAVFQAKNTHKRKFVHEGEAPDFLQKNDHLIRYLVSRNADVNCLDNYEKSPLRLAVFNGEITSVRVFLDNGGDATMQDYHGHGLANLVVGRAQSDGPNGLIYLEILKLLLESGLNPKNGGRDKFTPLHQQMSAVGGKIRRENRTGCRTLSEERVEDVLKLLLKYGADIDAQDEFGQTPLSLALLCLPREPICLKLLLQCGADTSLFTLPPAGEKRDAAIKACHEVSQKTGRIFEFLTE</sequence>
<dbReference type="SUPFAM" id="SSF48403">
    <property type="entry name" value="Ankyrin repeat"/>
    <property type="match status" value="1"/>
</dbReference>
<dbReference type="OrthoDB" id="341259at2759"/>
<dbReference type="RefSeq" id="XP_003173915.1">
    <property type="nucleotide sequence ID" value="XM_003173867.1"/>
</dbReference>